<accession>A0A6B8RJZ5</accession>
<reference evidence="3" key="1">
    <citation type="submission" date="2018-11" db="EMBL/GenBank/DDBJ databases">
        <title>Complete genome sequence of Paenibacillus sp. ML311-T8.</title>
        <authorList>
            <person name="Nam Y.-D."/>
            <person name="Kang J."/>
            <person name="Chung W.-H."/>
            <person name="Park Y.S."/>
        </authorList>
    </citation>
    <scope>NUCLEOTIDE SEQUENCE [LARGE SCALE GENOMIC DNA]</scope>
    <source>
        <strain evidence="3">ML311-T8</strain>
    </source>
</reference>
<evidence type="ECO:0000313" key="3">
    <source>
        <dbReference type="Proteomes" id="UP000426246"/>
    </source>
</evidence>
<gene>
    <name evidence="2" type="ORF">EHS13_17870</name>
</gene>
<organism evidence="2 3">
    <name type="scientific">Paenibacillus psychroresistens</name>
    <dbReference type="NCBI Taxonomy" id="1778678"/>
    <lineage>
        <taxon>Bacteria</taxon>
        <taxon>Bacillati</taxon>
        <taxon>Bacillota</taxon>
        <taxon>Bacilli</taxon>
        <taxon>Bacillales</taxon>
        <taxon>Paenibacillaceae</taxon>
        <taxon>Paenibacillus</taxon>
    </lineage>
</organism>
<dbReference type="Proteomes" id="UP000426246">
    <property type="component" value="Chromosome"/>
</dbReference>
<feature type="transmembrane region" description="Helical" evidence="1">
    <location>
        <begin position="53"/>
        <end position="73"/>
    </location>
</feature>
<keyword evidence="1" id="KW-0812">Transmembrane</keyword>
<dbReference type="EMBL" id="CP034235">
    <property type="protein sequence ID" value="QGQ96610.1"/>
    <property type="molecule type" value="Genomic_DNA"/>
</dbReference>
<dbReference type="KEGG" id="ppsc:EHS13_17870"/>
<evidence type="ECO:0000313" key="2">
    <source>
        <dbReference type="EMBL" id="QGQ96610.1"/>
    </source>
</evidence>
<sequence length="91" mass="10634">MKSKKFIESWREKREKGKKHYVLRYGILGFGVGLTCLFTIFEIILNASMSSGYLVPRILILPVIGIFLFSYRWESLEIKYAKLISQNRKGN</sequence>
<evidence type="ECO:0000256" key="1">
    <source>
        <dbReference type="SAM" id="Phobius"/>
    </source>
</evidence>
<proteinExistence type="predicted"/>
<protein>
    <submittedName>
        <fullName evidence="2">Uncharacterized protein</fullName>
    </submittedName>
</protein>
<keyword evidence="1" id="KW-0472">Membrane</keyword>
<dbReference type="RefSeq" id="WP_155701682.1">
    <property type="nucleotide sequence ID" value="NZ_CP034235.1"/>
</dbReference>
<name>A0A6B8RJZ5_9BACL</name>
<feature type="transmembrane region" description="Helical" evidence="1">
    <location>
        <begin position="21"/>
        <end position="41"/>
    </location>
</feature>
<keyword evidence="1" id="KW-1133">Transmembrane helix</keyword>
<dbReference type="OrthoDB" id="2970479at2"/>
<dbReference type="AlphaFoldDB" id="A0A6B8RJZ5"/>
<keyword evidence="3" id="KW-1185">Reference proteome</keyword>